<dbReference type="Pfam" id="PF26127">
    <property type="entry name" value="12TM_Mok13"/>
    <property type="match status" value="1"/>
</dbReference>
<comment type="caution">
    <text evidence="3">The sequence shown here is derived from an EMBL/GenBank/DDBJ whole genome shotgun (WGS) entry which is preliminary data.</text>
</comment>
<accession>A0A5M9N403</accession>
<dbReference type="AlphaFoldDB" id="A0A5M9N403"/>
<dbReference type="RefSeq" id="XP_033431294.1">
    <property type="nucleotide sequence ID" value="XM_033565537.1"/>
</dbReference>
<keyword evidence="1" id="KW-1133">Transmembrane helix</keyword>
<sequence>MAFLIIGVSPSGLTPLSRAWAQNVSIPPRRLVGTQRIYTVALWYWSSKVTIAEVGGVSTAILSSWRVAALVMLIATVCSAIGVLVALSLAGTTANLPVGLLL</sequence>
<gene>
    <name evidence="3" type="ORF">ATNIH1004_000832</name>
</gene>
<dbReference type="Proteomes" id="UP000324241">
    <property type="component" value="Unassembled WGS sequence"/>
</dbReference>
<dbReference type="VEuPathDB" id="FungiDB:EYZ11_003888"/>
<name>A0A5M9N403_9EURO</name>
<evidence type="ECO:0000259" key="2">
    <source>
        <dbReference type="Pfam" id="PF26127"/>
    </source>
</evidence>
<feature type="transmembrane region" description="Helical" evidence="1">
    <location>
        <begin position="67"/>
        <end position="90"/>
    </location>
</feature>
<organism evidence="3 4">
    <name type="scientific">Aspergillus tanneri</name>
    <dbReference type="NCBI Taxonomy" id="1220188"/>
    <lineage>
        <taxon>Eukaryota</taxon>
        <taxon>Fungi</taxon>
        <taxon>Dikarya</taxon>
        <taxon>Ascomycota</taxon>
        <taxon>Pezizomycotina</taxon>
        <taxon>Eurotiomycetes</taxon>
        <taxon>Eurotiomycetidae</taxon>
        <taxon>Eurotiales</taxon>
        <taxon>Aspergillaceae</taxon>
        <taxon>Aspergillus</taxon>
        <taxon>Aspergillus subgen. Circumdati</taxon>
    </lineage>
</organism>
<dbReference type="EMBL" id="QUQM01000002">
    <property type="protein sequence ID" value="KAA8651933.1"/>
    <property type="molecule type" value="Genomic_DNA"/>
</dbReference>
<reference evidence="3 4" key="1">
    <citation type="submission" date="2019-08" db="EMBL/GenBank/DDBJ databases">
        <title>The genome sequence of a newly discovered highly antifungal drug resistant Aspergillus species, Aspergillus tanneri NIH 1004.</title>
        <authorList>
            <person name="Mounaud S."/>
            <person name="Singh I."/>
            <person name="Joardar V."/>
            <person name="Pakala S."/>
            <person name="Pakala S."/>
            <person name="Venepally P."/>
            <person name="Chung J.K."/>
            <person name="Losada L."/>
            <person name="Nierman W.C."/>
        </authorList>
    </citation>
    <scope>NUCLEOTIDE SEQUENCE [LARGE SCALE GENOMIC DNA]</scope>
    <source>
        <strain evidence="3 4">NIH1004</strain>
    </source>
</reference>
<proteinExistence type="predicted"/>
<protein>
    <recommendedName>
        <fullName evidence="2">Cell wall alpha-1,3-glucan synthase Mok11-14/Ags1-like transmembrane domain-containing protein</fullName>
    </recommendedName>
</protein>
<keyword evidence="1" id="KW-0812">Transmembrane</keyword>
<evidence type="ECO:0000313" key="3">
    <source>
        <dbReference type="EMBL" id="KAA8651933.1"/>
    </source>
</evidence>
<keyword evidence="1" id="KW-0472">Membrane</keyword>
<dbReference type="InterPro" id="IPR058654">
    <property type="entry name" value="Mok11-14/Ags1-like_TM"/>
</dbReference>
<evidence type="ECO:0000313" key="4">
    <source>
        <dbReference type="Proteomes" id="UP000324241"/>
    </source>
</evidence>
<feature type="domain" description="Cell wall alpha-1,3-glucan synthase Mok11-14/Ags1-like transmembrane" evidence="2">
    <location>
        <begin position="32"/>
        <end position="90"/>
    </location>
</feature>
<dbReference type="GeneID" id="54323534"/>
<evidence type="ECO:0000256" key="1">
    <source>
        <dbReference type="SAM" id="Phobius"/>
    </source>
</evidence>